<dbReference type="SUPFAM" id="SSF54160">
    <property type="entry name" value="Chromo domain-like"/>
    <property type="match status" value="1"/>
</dbReference>
<feature type="compositionally biased region" description="Polar residues" evidence="2">
    <location>
        <begin position="383"/>
        <end position="395"/>
    </location>
</feature>
<dbReference type="GeneID" id="26237279"/>
<dbReference type="RefSeq" id="XP_014547835.2">
    <property type="nucleotide sequence ID" value="XM_014692349.2"/>
</dbReference>
<dbReference type="KEGG" id="mbrn:26237279"/>
<protein>
    <recommendedName>
        <fullName evidence="5">Chromo domain-containing protein</fullName>
    </recommendedName>
</protein>
<feature type="region of interest" description="Disordered" evidence="2">
    <location>
        <begin position="264"/>
        <end position="408"/>
    </location>
</feature>
<dbReference type="InterPro" id="IPR016197">
    <property type="entry name" value="Chromo-like_dom_sf"/>
</dbReference>
<feature type="region of interest" description="Disordered" evidence="2">
    <location>
        <begin position="79"/>
        <end position="104"/>
    </location>
</feature>
<name>A0A7D5YNC9_9HYPO</name>
<dbReference type="EMBL" id="CP058932">
    <property type="protein sequence ID" value="QLI63802.1"/>
    <property type="molecule type" value="Genomic_DNA"/>
</dbReference>
<keyword evidence="4" id="KW-1185">Reference proteome</keyword>
<feature type="compositionally biased region" description="Polar residues" evidence="2">
    <location>
        <begin position="180"/>
        <end position="190"/>
    </location>
</feature>
<sequence length="583" mass="65064">MAQTAGVCSFLGRPWTLEDVISIPSDSESDTDSDVEVVEQDVPRVHLVHNQHPDDSLPSISEIVASLINVRHDPTEAIGSSSEDLCLPDEWESPNSLTSNSSREVISPSMALESPGVTADSNMLVSPPIQQHDDGASVVWPTPIRRPCVVSAASECCSVQSTTALPPRDEALHHEKTDPPSRSATSLVQPSQSQNCSALFSNRFVQAHSINIGHGRMGEVVPRSDNELPSVARPASVKTPPSGCSHPVSHRGAVMEAIRKHQAPDDILPLGSCPSSSPTGQGRDDERQTSIDAGGTESQPDEPCEETEKRPTSRRGSGKPYNLRRLPPKRQLTAEQQDGGINEKLMPQRKRRRLVFRQPKKRNSQQRSDRRSDITRNRETRLLRSTTKSNDNESVANKKRPVRSGVASHEAWPLGQPVLRCTRENGTAMFQLHFTSDILWNTLVAQNDPAPKGHQTPNKLEDRRPKAGKVKYPSVCRDVYRVDCLLARWRRHTFLVKWSDATTTWEPRKHIIDQGMLNSFEASWRGFDAGVDVLKARQRAGRRQHLLRWHGRPSKEDTWVSDEFLSPQLMERIEANERNGPQF</sequence>
<feature type="compositionally biased region" description="Basic and acidic residues" evidence="2">
    <location>
        <begin position="367"/>
        <end position="382"/>
    </location>
</feature>
<gene>
    <name evidence="3" type="ORF">G6M90_00g027530</name>
</gene>
<feature type="compositionally biased region" description="Polar residues" evidence="2">
    <location>
        <begin position="93"/>
        <end position="104"/>
    </location>
</feature>
<organism evidence="3 4">
    <name type="scientific">Metarhizium brunneum</name>
    <dbReference type="NCBI Taxonomy" id="500148"/>
    <lineage>
        <taxon>Eukaryota</taxon>
        <taxon>Fungi</taxon>
        <taxon>Dikarya</taxon>
        <taxon>Ascomycota</taxon>
        <taxon>Pezizomycotina</taxon>
        <taxon>Sordariomycetes</taxon>
        <taxon>Hypocreomycetidae</taxon>
        <taxon>Hypocreales</taxon>
        <taxon>Clavicipitaceae</taxon>
        <taxon>Metarhizium</taxon>
    </lineage>
</organism>
<comment type="subunit">
    <text evidence="1">Component of the NuA4 histone acetyltransferase complex.</text>
</comment>
<dbReference type="Gene3D" id="2.40.50.40">
    <property type="match status" value="1"/>
</dbReference>
<evidence type="ECO:0008006" key="5">
    <source>
        <dbReference type="Google" id="ProtNLM"/>
    </source>
</evidence>
<proteinExistence type="predicted"/>
<dbReference type="OrthoDB" id="4954733at2759"/>
<evidence type="ECO:0000256" key="2">
    <source>
        <dbReference type="SAM" id="MobiDB-lite"/>
    </source>
</evidence>
<feature type="region of interest" description="Disordered" evidence="2">
    <location>
        <begin position="167"/>
        <end position="190"/>
    </location>
</feature>
<evidence type="ECO:0000313" key="4">
    <source>
        <dbReference type="Proteomes" id="UP000510686"/>
    </source>
</evidence>
<evidence type="ECO:0000256" key="1">
    <source>
        <dbReference type="ARBA" id="ARBA00011353"/>
    </source>
</evidence>
<feature type="compositionally biased region" description="Basic and acidic residues" evidence="2">
    <location>
        <begin position="167"/>
        <end position="179"/>
    </location>
</feature>
<feature type="region of interest" description="Disordered" evidence="2">
    <location>
        <begin position="217"/>
        <end position="249"/>
    </location>
</feature>
<accession>A0A7D5YNC9</accession>
<feature type="compositionally biased region" description="Basic residues" evidence="2">
    <location>
        <begin position="347"/>
        <end position="364"/>
    </location>
</feature>
<evidence type="ECO:0000313" key="3">
    <source>
        <dbReference type="EMBL" id="QLI63802.1"/>
    </source>
</evidence>
<reference evidence="3 4" key="1">
    <citation type="submission" date="2020-07" db="EMBL/GenBank/DDBJ databases">
        <title>Telomere length de novo assembly of all 7 chromosomes of the fungus, Metarhizium brunneum, using a novel assembly pipeline.</title>
        <authorList>
            <person name="Saud z."/>
            <person name="Kortsinoglou A."/>
            <person name="Kouvelis V.N."/>
            <person name="Butt T.M."/>
        </authorList>
    </citation>
    <scope>NUCLEOTIDE SEQUENCE [LARGE SCALE GENOMIC DNA]</scope>
    <source>
        <strain evidence="3 4">4556</strain>
    </source>
</reference>
<dbReference type="Proteomes" id="UP000510686">
    <property type="component" value="Chromosome 1"/>
</dbReference>
<dbReference type="AlphaFoldDB" id="A0A7D5YNC9"/>